<dbReference type="AlphaFoldDB" id="A0ABD2YS82"/>
<name>A0ABD2YS82_9GENT</name>
<evidence type="ECO:0000313" key="3">
    <source>
        <dbReference type="Proteomes" id="UP001630127"/>
    </source>
</evidence>
<comment type="caution">
    <text evidence="2">The sequence shown here is derived from an EMBL/GenBank/DDBJ whole genome shotgun (WGS) entry which is preliminary data.</text>
</comment>
<gene>
    <name evidence="2" type="ORF">ACH5RR_028098</name>
</gene>
<feature type="region of interest" description="Disordered" evidence="1">
    <location>
        <begin position="78"/>
        <end position="108"/>
    </location>
</feature>
<proteinExistence type="predicted"/>
<evidence type="ECO:0000313" key="2">
    <source>
        <dbReference type="EMBL" id="KAL3508697.1"/>
    </source>
</evidence>
<accession>A0ABD2YS82</accession>
<protein>
    <submittedName>
        <fullName evidence="2">Uncharacterized protein</fullName>
    </submittedName>
</protein>
<keyword evidence="3" id="KW-1185">Reference proteome</keyword>
<reference evidence="2 3" key="1">
    <citation type="submission" date="2024-11" db="EMBL/GenBank/DDBJ databases">
        <title>A near-complete genome assembly of Cinchona calisaya.</title>
        <authorList>
            <person name="Lian D.C."/>
            <person name="Zhao X.W."/>
            <person name="Wei L."/>
        </authorList>
    </citation>
    <scope>NUCLEOTIDE SEQUENCE [LARGE SCALE GENOMIC DNA]</scope>
    <source>
        <tissue evidence="2">Nenye</tissue>
    </source>
</reference>
<sequence>MEQQHQRKKTISGDKFSFPIIPIVQDNHHDFDQFGNCVTPCSPNSTADRLFFNGKLLPHSFPYQTTTYNISCFSRSTSRTSSISSKDSSSMSSRSNSTNSSRSSSCSSARTSTRSVACAASTKVAAQNTFEKDLHKARKKPVLMSTPHYGSSQRWQFIAPAPPLKHHQVVSRARKASQRFEKDGKEFESKKQIARTWFGLKLFRTLVSTCKECHAMKPSATKCLDKK</sequence>
<dbReference type="EMBL" id="JBJUIK010000012">
    <property type="protein sequence ID" value="KAL3508697.1"/>
    <property type="molecule type" value="Genomic_DNA"/>
</dbReference>
<evidence type="ECO:0000256" key="1">
    <source>
        <dbReference type="SAM" id="MobiDB-lite"/>
    </source>
</evidence>
<organism evidence="2 3">
    <name type="scientific">Cinchona calisaya</name>
    <dbReference type="NCBI Taxonomy" id="153742"/>
    <lineage>
        <taxon>Eukaryota</taxon>
        <taxon>Viridiplantae</taxon>
        <taxon>Streptophyta</taxon>
        <taxon>Embryophyta</taxon>
        <taxon>Tracheophyta</taxon>
        <taxon>Spermatophyta</taxon>
        <taxon>Magnoliopsida</taxon>
        <taxon>eudicotyledons</taxon>
        <taxon>Gunneridae</taxon>
        <taxon>Pentapetalae</taxon>
        <taxon>asterids</taxon>
        <taxon>lamiids</taxon>
        <taxon>Gentianales</taxon>
        <taxon>Rubiaceae</taxon>
        <taxon>Cinchonoideae</taxon>
        <taxon>Cinchoneae</taxon>
        <taxon>Cinchona</taxon>
    </lineage>
</organism>
<dbReference type="Proteomes" id="UP001630127">
    <property type="component" value="Unassembled WGS sequence"/>
</dbReference>